<comment type="caution">
    <text evidence="3">The sequence shown here is derived from an EMBL/GenBank/DDBJ whole genome shotgun (WGS) entry which is preliminary data.</text>
</comment>
<evidence type="ECO:0000256" key="1">
    <source>
        <dbReference type="SAM" id="MobiDB-lite"/>
    </source>
</evidence>
<evidence type="ECO:0000256" key="2">
    <source>
        <dbReference type="SAM" id="SignalP"/>
    </source>
</evidence>
<dbReference type="EMBL" id="MPGH01000091">
    <property type="protein sequence ID" value="OLN87524.1"/>
    <property type="molecule type" value="Genomic_DNA"/>
</dbReference>
<dbReference type="AlphaFoldDB" id="A0A1Q8RT90"/>
<dbReference type="Proteomes" id="UP000186583">
    <property type="component" value="Unassembled WGS sequence"/>
</dbReference>
<feature type="chain" id="PRO_5012186743" description="GPI anchored serine-threonine rich protein" evidence="2">
    <location>
        <begin position="17"/>
        <end position="211"/>
    </location>
</feature>
<protein>
    <recommendedName>
        <fullName evidence="5">GPI anchored serine-threonine rich protein</fullName>
    </recommendedName>
</protein>
<reference evidence="3 4" key="1">
    <citation type="submission" date="2016-11" db="EMBL/GenBank/DDBJ databases">
        <title>Draft Genome Assembly of Colletotrichum chlorophyti a pathogen of herbaceous plants.</title>
        <authorList>
            <person name="Gan P."/>
            <person name="Narusaka M."/>
            <person name="Tsushima A."/>
            <person name="Narusaka Y."/>
            <person name="Takano Y."/>
            <person name="Shirasu K."/>
        </authorList>
    </citation>
    <scope>NUCLEOTIDE SEQUENCE [LARGE SCALE GENOMIC DNA]</scope>
    <source>
        <strain evidence="3 4">NTL11</strain>
    </source>
</reference>
<evidence type="ECO:0000313" key="3">
    <source>
        <dbReference type="EMBL" id="OLN87524.1"/>
    </source>
</evidence>
<sequence>MLNALLILGLSATTLAHDAFPVFNKRQTVPVPCGQSGRKDCGDGCIPLTYACCPDQQGGCPLTSICWLGTNGEYGCCPIGRRCTGPGGVNTLPGGVVTSTFTRIETISDEETSTFVLEPTPTFVFTSTSTSTSSSTFAFDEESTATSSEPETTSTSSSSTSVITVRTTTFPATTASPTPTQSPPPTVNDAIAQGVSLLQGIVAAAMALLMM</sequence>
<feature type="compositionally biased region" description="Low complexity" evidence="1">
    <location>
        <begin position="128"/>
        <end position="137"/>
    </location>
</feature>
<name>A0A1Q8RT90_9PEZI</name>
<feature type="region of interest" description="Disordered" evidence="1">
    <location>
        <begin position="128"/>
        <end position="163"/>
    </location>
</feature>
<gene>
    <name evidence="3" type="ORF">CCHL11_06137</name>
</gene>
<organism evidence="3 4">
    <name type="scientific">Colletotrichum chlorophyti</name>
    <dbReference type="NCBI Taxonomy" id="708187"/>
    <lineage>
        <taxon>Eukaryota</taxon>
        <taxon>Fungi</taxon>
        <taxon>Dikarya</taxon>
        <taxon>Ascomycota</taxon>
        <taxon>Pezizomycotina</taxon>
        <taxon>Sordariomycetes</taxon>
        <taxon>Hypocreomycetidae</taxon>
        <taxon>Glomerellales</taxon>
        <taxon>Glomerellaceae</taxon>
        <taxon>Colletotrichum</taxon>
    </lineage>
</organism>
<proteinExistence type="predicted"/>
<keyword evidence="2" id="KW-0732">Signal</keyword>
<evidence type="ECO:0000313" key="4">
    <source>
        <dbReference type="Proteomes" id="UP000186583"/>
    </source>
</evidence>
<feature type="signal peptide" evidence="2">
    <location>
        <begin position="1"/>
        <end position="16"/>
    </location>
</feature>
<accession>A0A1Q8RT90</accession>
<feature type="compositionally biased region" description="Low complexity" evidence="1">
    <location>
        <begin position="144"/>
        <end position="163"/>
    </location>
</feature>
<keyword evidence="4" id="KW-1185">Reference proteome</keyword>
<evidence type="ECO:0008006" key="5">
    <source>
        <dbReference type="Google" id="ProtNLM"/>
    </source>
</evidence>
<dbReference type="OrthoDB" id="5152093at2759"/>
<dbReference type="STRING" id="708187.A0A1Q8RT90"/>